<feature type="domain" description="Glyoxalase-like" evidence="1">
    <location>
        <begin position="8"/>
        <end position="116"/>
    </location>
</feature>
<dbReference type="Pfam" id="PF18029">
    <property type="entry name" value="Glyoxalase_6"/>
    <property type="match status" value="1"/>
</dbReference>
<name>A0AA41Q1E3_9ACTN</name>
<dbReference type="Proteomes" id="UP001165378">
    <property type="component" value="Unassembled WGS sequence"/>
</dbReference>
<accession>A0AA41Q1E3</accession>
<comment type="caution">
    <text evidence="2">The sequence shown here is derived from an EMBL/GenBank/DDBJ whole genome shotgun (WGS) entry which is preliminary data.</text>
</comment>
<organism evidence="2 3">
    <name type="scientific">Yinghuangia soli</name>
    <dbReference type="NCBI Taxonomy" id="2908204"/>
    <lineage>
        <taxon>Bacteria</taxon>
        <taxon>Bacillati</taxon>
        <taxon>Actinomycetota</taxon>
        <taxon>Actinomycetes</taxon>
        <taxon>Kitasatosporales</taxon>
        <taxon>Streptomycetaceae</taxon>
        <taxon>Yinghuangia</taxon>
    </lineage>
</organism>
<evidence type="ECO:0000259" key="1">
    <source>
        <dbReference type="Pfam" id="PF18029"/>
    </source>
</evidence>
<dbReference type="PANTHER" id="PTHR35908">
    <property type="entry name" value="HYPOTHETICAL FUSION PROTEIN"/>
    <property type="match status" value="1"/>
</dbReference>
<dbReference type="PANTHER" id="PTHR35908:SF1">
    <property type="entry name" value="CONSERVED PROTEIN"/>
    <property type="match status" value="1"/>
</dbReference>
<dbReference type="InterPro" id="IPR029068">
    <property type="entry name" value="Glyas_Bleomycin-R_OHBP_Dase"/>
</dbReference>
<dbReference type="RefSeq" id="WP_235052822.1">
    <property type="nucleotide sequence ID" value="NZ_JAKFHA010000007.1"/>
</dbReference>
<keyword evidence="3" id="KW-1185">Reference proteome</keyword>
<dbReference type="CDD" id="cd06587">
    <property type="entry name" value="VOC"/>
    <property type="match status" value="1"/>
</dbReference>
<dbReference type="EMBL" id="JAKFHA010000007">
    <property type="protein sequence ID" value="MCF2528669.1"/>
    <property type="molecule type" value="Genomic_DNA"/>
</dbReference>
<dbReference type="AlphaFoldDB" id="A0AA41Q1E3"/>
<dbReference type="InterPro" id="IPR041581">
    <property type="entry name" value="Glyoxalase_6"/>
</dbReference>
<evidence type="ECO:0000313" key="3">
    <source>
        <dbReference type="Proteomes" id="UP001165378"/>
    </source>
</evidence>
<protein>
    <submittedName>
        <fullName evidence="2">VOC family protein</fullName>
    </submittedName>
</protein>
<sequence length="128" mass="14142">MVSVLQNVAIDCADAYALAQFWSKVTGRPLDPDDRPGAHETQILMAEGPMLYFNQVPEPKTVKNRFHLCLRPEIPRDEEVERLLGLGASMVADRRNPDGSGWAVLADPEGNEFCVLRSADERASMDGS</sequence>
<evidence type="ECO:0000313" key="2">
    <source>
        <dbReference type="EMBL" id="MCF2528669.1"/>
    </source>
</evidence>
<reference evidence="2" key="1">
    <citation type="submission" date="2022-01" db="EMBL/GenBank/DDBJ databases">
        <title>Genome-Based Taxonomic Classification of the Phylum Actinobacteria.</title>
        <authorList>
            <person name="Gao Y."/>
        </authorList>
    </citation>
    <scope>NUCLEOTIDE SEQUENCE</scope>
    <source>
        <strain evidence="2">KLBMP 8922</strain>
    </source>
</reference>
<dbReference type="Gene3D" id="3.10.180.10">
    <property type="entry name" value="2,3-Dihydroxybiphenyl 1,2-Dioxygenase, domain 1"/>
    <property type="match status" value="1"/>
</dbReference>
<proteinExistence type="predicted"/>
<dbReference type="SUPFAM" id="SSF54593">
    <property type="entry name" value="Glyoxalase/Bleomycin resistance protein/Dihydroxybiphenyl dioxygenase"/>
    <property type="match status" value="1"/>
</dbReference>
<gene>
    <name evidence="2" type="ORF">LZ495_15790</name>
</gene>